<organism evidence="4 5">
    <name type="scientific">Kitasatospora terrestris</name>
    <dbReference type="NCBI Taxonomy" id="258051"/>
    <lineage>
        <taxon>Bacteria</taxon>
        <taxon>Bacillati</taxon>
        <taxon>Actinomycetota</taxon>
        <taxon>Actinomycetes</taxon>
        <taxon>Kitasatosporales</taxon>
        <taxon>Streptomycetaceae</taxon>
        <taxon>Kitasatospora</taxon>
    </lineage>
</organism>
<dbReference type="Pfam" id="PF00583">
    <property type="entry name" value="Acetyltransf_1"/>
    <property type="match status" value="1"/>
</dbReference>
<accession>A0ABP9DJ79</accession>
<dbReference type="CDD" id="cd04301">
    <property type="entry name" value="NAT_SF"/>
    <property type="match status" value="1"/>
</dbReference>
<dbReference type="SUPFAM" id="SSF55729">
    <property type="entry name" value="Acyl-CoA N-acyltransferases (Nat)"/>
    <property type="match status" value="1"/>
</dbReference>
<feature type="domain" description="N-acetyltransferase" evidence="3">
    <location>
        <begin position="6"/>
        <end position="164"/>
    </location>
</feature>
<protein>
    <submittedName>
        <fullName evidence="4">GNAT family N-acetyltransferase</fullName>
    </submittedName>
</protein>
<keyword evidence="5" id="KW-1185">Reference proteome</keyword>
<sequence length="165" mass="17888">MSSHHLTIRTATTMDDTALAELDHAVWSTLHAVAPQPPEGRPFFDEAHTPEQHLVAELDGRLVGYVRQVPPTPLRSNAHVRQIQGLGVLPDARGLGVGDALIEAACEAARAAGARKMTLRVLAHNGPARRLYERRGFTVDGILPGEFLLDGAYVDDVWMGRSLTA</sequence>
<dbReference type="Gene3D" id="3.40.630.30">
    <property type="match status" value="1"/>
</dbReference>
<dbReference type="InterPro" id="IPR016181">
    <property type="entry name" value="Acyl_CoA_acyltransferase"/>
</dbReference>
<dbReference type="PROSITE" id="PS51186">
    <property type="entry name" value="GNAT"/>
    <property type="match status" value="1"/>
</dbReference>
<comment type="caution">
    <text evidence="4">The sequence shown here is derived from an EMBL/GenBank/DDBJ whole genome shotgun (WGS) entry which is preliminary data.</text>
</comment>
<dbReference type="PANTHER" id="PTHR43877">
    <property type="entry name" value="AMINOALKYLPHOSPHONATE N-ACETYLTRANSFERASE-RELATED-RELATED"/>
    <property type="match status" value="1"/>
</dbReference>
<dbReference type="InterPro" id="IPR000182">
    <property type="entry name" value="GNAT_dom"/>
</dbReference>
<reference evidence="5" key="1">
    <citation type="journal article" date="2019" name="Int. J. Syst. Evol. Microbiol.">
        <title>The Global Catalogue of Microorganisms (GCM) 10K type strain sequencing project: providing services to taxonomists for standard genome sequencing and annotation.</title>
        <authorList>
            <consortium name="The Broad Institute Genomics Platform"/>
            <consortium name="The Broad Institute Genome Sequencing Center for Infectious Disease"/>
            <person name="Wu L."/>
            <person name="Ma J."/>
        </authorList>
    </citation>
    <scope>NUCLEOTIDE SEQUENCE [LARGE SCALE GENOMIC DNA]</scope>
    <source>
        <strain evidence="5">JCM 13006</strain>
    </source>
</reference>
<keyword evidence="2" id="KW-0012">Acyltransferase</keyword>
<evidence type="ECO:0000259" key="3">
    <source>
        <dbReference type="PROSITE" id="PS51186"/>
    </source>
</evidence>
<evidence type="ECO:0000256" key="1">
    <source>
        <dbReference type="ARBA" id="ARBA00022679"/>
    </source>
</evidence>
<evidence type="ECO:0000313" key="5">
    <source>
        <dbReference type="Proteomes" id="UP001501752"/>
    </source>
</evidence>
<proteinExistence type="predicted"/>
<gene>
    <name evidence="4" type="ORF">GCM10023235_23110</name>
</gene>
<name>A0ABP9DJ79_9ACTN</name>
<keyword evidence="1" id="KW-0808">Transferase</keyword>
<evidence type="ECO:0000313" key="4">
    <source>
        <dbReference type="EMBL" id="GAA4845919.1"/>
    </source>
</evidence>
<dbReference type="Proteomes" id="UP001501752">
    <property type="component" value="Unassembled WGS sequence"/>
</dbReference>
<evidence type="ECO:0000256" key="2">
    <source>
        <dbReference type="ARBA" id="ARBA00023315"/>
    </source>
</evidence>
<dbReference type="InterPro" id="IPR050832">
    <property type="entry name" value="Bact_Acetyltransf"/>
</dbReference>
<dbReference type="EMBL" id="BAABIS010000001">
    <property type="protein sequence ID" value="GAA4845919.1"/>
    <property type="molecule type" value="Genomic_DNA"/>
</dbReference>